<sequence>MVDDLTCFERREVLTHAAETIAEYRQVLNFTPTNNLGSGDVVFALYRMAYNIELFGPAAVSEAMLKAVVVIRALRITLDEI</sequence>
<name>A0A2P7S0R8_9HYPH</name>
<organism evidence="1 2">
    <name type="scientific">Pseudaminobacter soli</name>
    <name type="common">ex Li et al. 2025</name>
    <dbReference type="NCBI Taxonomy" id="1295366"/>
    <lineage>
        <taxon>Bacteria</taxon>
        <taxon>Pseudomonadati</taxon>
        <taxon>Pseudomonadota</taxon>
        <taxon>Alphaproteobacteria</taxon>
        <taxon>Hyphomicrobiales</taxon>
        <taxon>Phyllobacteriaceae</taxon>
        <taxon>Pseudaminobacter</taxon>
    </lineage>
</organism>
<protein>
    <submittedName>
        <fullName evidence="1">Uncharacterized protein</fullName>
    </submittedName>
</protein>
<dbReference type="RefSeq" id="WP_106726791.1">
    <property type="nucleotide sequence ID" value="NZ_PXYL01000020.1"/>
</dbReference>
<keyword evidence="2" id="KW-1185">Reference proteome</keyword>
<reference evidence="1 2" key="1">
    <citation type="submission" date="2018-03" db="EMBL/GenBank/DDBJ databases">
        <title>The draft genome of Mesorhizobium soli JCM 19897.</title>
        <authorList>
            <person name="Li L."/>
            <person name="Liu L."/>
            <person name="Liang L."/>
            <person name="Wang T."/>
            <person name="Zhang X."/>
        </authorList>
    </citation>
    <scope>NUCLEOTIDE SEQUENCE [LARGE SCALE GENOMIC DNA]</scope>
    <source>
        <strain evidence="1 2">JCM 19897</strain>
    </source>
</reference>
<proteinExistence type="predicted"/>
<dbReference type="Proteomes" id="UP000240653">
    <property type="component" value="Unassembled WGS sequence"/>
</dbReference>
<evidence type="ECO:0000313" key="1">
    <source>
        <dbReference type="EMBL" id="PSJ56060.1"/>
    </source>
</evidence>
<dbReference type="AlphaFoldDB" id="A0A2P7S0R8"/>
<accession>A0A2P7S0R8</accession>
<dbReference type="EMBL" id="PXYL01000020">
    <property type="protein sequence ID" value="PSJ56060.1"/>
    <property type="molecule type" value="Genomic_DNA"/>
</dbReference>
<comment type="caution">
    <text evidence="1">The sequence shown here is derived from an EMBL/GenBank/DDBJ whole genome shotgun (WGS) entry which is preliminary data.</text>
</comment>
<evidence type="ECO:0000313" key="2">
    <source>
        <dbReference type="Proteomes" id="UP000240653"/>
    </source>
</evidence>
<gene>
    <name evidence="1" type="ORF">C7I85_25355</name>
</gene>